<keyword evidence="2 3" id="KW-0802">TPR repeat</keyword>
<dbReference type="PROSITE" id="PS50293">
    <property type="entry name" value="TPR_REGION"/>
    <property type="match status" value="5"/>
</dbReference>
<dbReference type="InterPro" id="IPR024983">
    <property type="entry name" value="CHAT_dom"/>
</dbReference>
<feature type="repeat" description="TPR" evidence="3">
    <location>
        <begin position="357"/>
        <end position="390"/>
    </location>
</feature>
<keyword evidence="1" id="KW-0677">Repeat</keyword>
<evidence type="ECO:0000256" key="1">
    <source>
        <dbReference type="ARBA" id="ARBA00022737"/>
    </source>
</evidence>
<feature type="repeat" description="TPR" evidence="3">
    <location>
        <begin position="391"/>
        <end position="424"/>
    </location>
</feature>
<organism evidence="5 6">
    <name type="scientific">Aerosakkonema funiforme FACHB-1375</name>
    <dbReference type="NCBI Taxonomy" id="2949571"/>
    <lineage>
        <taxon>Bacteria</taxon>
        <taxon>Bacillati</taxon>
        <taxon>Cyanobacteriota</taxon>
        <taxon>Cyanophyceae</taxon>
        <taxon>Oscillatoriophycideae</taxon>
        <taxon>Aerosakkonematales</taxon>
        <taxon>Aerosakkonemataceae</taxon>
        <taxon>Aerosakkonema</taxon>
    </lineage>
</organism>
<gene>
    <name evidence="5" type="ORF">H6G03_19150</name>
</gene>
<dbReference type="EMBL" id="JACJPW010000049">
    <property type="protein sequence ID" value="MBD2183154.1"/>
    <property type="molecule type" value="Genomic_DNA"/>
</dbReference>
<reference evidence="5" key="1">
    <citation type="journal article" date="2015" name="ISME J.">
        <title>Draft Genome Sequence of Streptomyces incarnatus NRRL8089, which Produces the Nucleoside Antibiotic Sinefungin.</title>
        <authorList>
            <person name="Oshima K."/>
            <person name="Hattori M."/>
            <person name="Shimizu H."/>
            <person name="Fukuda K."/>
            <person name="Nemoto M."/>
            <person name="Inagaki K."/>
            <person name="Tamura T."/>
        </authorList>
    </citation>
    <scope>NUCLEOTIDE SEQUENCE</scope>
    <source>
        <strain evidence="5">FACHB-1375</strain>
    </source>
</reference>
<evidence type="ECO:0000259" key="4">
    <source>
        <dbReference type="Pfam" id="PF12770"/>
    </source>
</evidence>
<feature type="repeat" description="TPR" evidence="3">
    <location>
        <begin position="289"/>
        <end position="322"/>
    </location>
</feature>
<feature type="repeat" description="TPR" evidence="3">
    <location>
        <begin position="425"/>
        <end position="458"/>
    </location>
</feature>
<dbReference type="AlphaFoldDB" id="A0A926VG76"/>
<dbReference type="InterPro" id="IPR051685">
    <property type="entry name" value="Ycf3/AcsC/BcsC/TPR_MFPF"/>
</dbReference>
<dbReference type="Pfam" id="PF13432">
    <property type="entry name" value="TPR_16"/>
    <property type="match status" value="2"/>
</dbReference>
<dbReference type="PROSITE" id="PS50005">
    <property type="entry name" value="TPR"/>
    <property type="match status" value="6"/>
</dbReference>
<dbReference type="InterPro" id="IPR011990">
    <property type="entry name" value="TPR-like_helical_dom_sf"/>
</dbReference>
<keyword evidence="6" id="KW-1185">Reference proteome</keyword>
<comment type="caution">
    <text evidence="5">The sequence shown here is derived from an EMBL/GenBank/DDBJ whole genome shotgun (WGS) entry which is preliminary data.</text>
</comment>
<evidence type="ECO:0000313" key="6">
    <source>
        <dbReference type="Proteomes" id="UP000641646"/>
    </source>
</evidence>
<dbReference type="PANTHER" id="PTHR44943">
    <property type="entry name" value="CELLULOSE SYNTHASE OPERON PROTEIN C"/>
    <property type="match status" value="1"/>
</dbReference>
<proteinExistence type="predicted"/>
<feature type="repeat" description="TPR" evidence="3">
    <location>
        <begin position="255"/>
        <end position="288"/>
    </location>
</feature>
<reference evidence="5" key="2">
    <citation type="submission" date="2020-08" db="EMBL/GenBank/DDBJ databases">
        <authorList>
            <person name="Chen M."/>
            <person name="Teng W."/>
            <person name="Zhao L."/>
            <person name="Hu C."/>
            <person name="Zhou Y."/>
            <person name="Han B."/>
            <person name="Song L."/>
            <person name="Shu W."/>
        </authorList>
    </citation>
    <scope>NUCLEOTIDE SEQUENCE</scope>
    <source>
        <strain evidence="5">FACHB-1375</strain>
    </source>
</reference>
<evidence type="ECO:0000256" key="2">
    <source>
        <dbReference type="ARBA" id="ARBA00022803"/>
    </source>
</evidence>
<accession>A0A926VG76</accession>
<sequence length="1065" mass="122066">MFRRIWQKIVRFFRRLFGWETSTQRYRTASGKRSYLSSTAEQRQVEAPKSLENADYEFLFMQLLEGVSHGWQQQRVLKFVADLEGRTTEEQWVTWLRGFGERLLASPASHQELAIRMLQLADIGCGELGEVAGEIGSNLLEGLDIQQPLQQMQINPDSPLTVAENSVSFFPVNGEDETWDENQPITIDRLWQLLQQDADLAAQMAEIFDVPSADPQAIIEAMINHGSVESQSTTDNNVEDANANANANPDADEDAEFWFNQGLHELRSSDFAGAIASFDRVVEIKPDNYEAWYNRGEAQRYLGQYQEALASFDRAVAIKPDRHEVWYNRGLPLFELGRYEDAIASFDRAIEIKPDQYEVWYSRGFSLFTLGRYEDAIASYDRAIVIKPDLHEVWYNRGIALSNLGRLEEAIASYDRAIEIKSDYYESWNNRGIVLKDLGRYEEAIASFDRTLAIKPDLYQTWINRGNAVATSVTHDPLLASMSAIAKQNPSLNQRGYDGQIASYQEALKYVSQNTQPEGWGKLHLFMGIAQYDRGRIDVKPREYWRKAVAEYQEALKTLTESAFPELHLEVLQNLFKALLGLGETAEAAELQRRGSDLWRRLLKDPKRSETNKKQLAFQFVPFQQLSVDLAVQSRQFVPALELAEKHKNACLTWLLDDWKDEIISPNWLDIQKLLNPRTAIIYWHLSPSALTTFILKHDAPEPIVLKENPVREESNFPSRVVELENWIKDWHKQYQEYHRNAEKKNYIWRQELEAKLEHIGNIIDISDVIEELNDITQLILIPHRDLHRFPLHYLFPDNFTITYLPSAQIGLNLQNSDNLEINRASRLLSVESPNTDGLSSLLHAEIEASAITQMFDNPTRFTDVNATKQQIIAALSSQQDIFHFTGHASYNFSQPKHSALFLSGQDKFTLEEICQLPLSSYRLAYLSVCETAIAQNQTIMAEYVGLVSGFVRQGVSHTVSTLWTTPEDSSALLAIEFYRHLKSDIPPAEALKQAQQWLRTVTYSELAQMYKNLSAELYEYAPGVSEYLRFQAMFLEGNPDKINSPQPPYAHPYYWAAFTIAGRC</sequence>
<protein>
    <submittedName>
        <fullName evidence="5">Tetratricopeptide repeat protein</fullName>
    </submittedName>
</protein>
<evidence type="ECO:0000313" key="5">
    <source>
        <dbReference type="EMBL" id="MBD2183154.1"/>
    </source>
</evidence>
<evidence type="ECO:0000256" key="3">
    <source>
        <dbReference type="PROSITE-ProRule" id="PRU00339"/>
    </source>
</evidence>
<dbReference type="Gene3D" id="1.25.40.10">
    <property type="entry name" value="Tetratricopeptide repeat domain"/>
    <property type="match status" value="4"/>
</dbReference>
<dbReference type="Pfam" id="PF12770">
    <property type="entry name" value="CHAT"/>
    <property type="match status" value="1"/>
</dbReference>
<dbReference type="SUPFAM" id="SSF48452">
    <property type="entry name" value="TPR-like"/>
    <property type="match status" value="1"/>
</dbReference>
<dbReference type="Pfam" id="PF13414">
    <property type="entry name" value="TPR_11"/>
    <property type="match status" value="1"/>
</dbReference>
<dbReference type="RefSeq" id="WP_190466899.1">
    <property type="nucleotide sequence ID" value="NZ_JACJPW010000049.1"/>
</dbReference>
<name>A0A926VG76_9CYAN</name>
<dbReference type="SMART" id="SM00028">
    <property type="entry name" value="TPR"/>
    <property type="match status" value="6"/>
</dbReference>
<dbReference type="Proteomes" id="UP000641646">
    <property type="component" value="Unassembled WGS sequence"/>
</dbReference>
<feature type="repeat" description="TPR" evidence="3">
    <location>
        <begin position="323"/>
        <end position="356"/>
    </location>
</feature>
<dbReference type="InterPro" id="IPR019734">
    <property type="entry name" value="TPR_rpt"/>
</dbReference>
<feature type="domain" description="CHAT" evidence="4">
    <location>
        <begin position="769"/>
        <end position="1063"/>
    </location>
</feature>
<dbReference type="Pfam" id="PF00515">
    <property type="entry name" value="TPR_1"/>
    <property type="match status" value="1"/>
</dbReference>
<dbReference type="PANTHER" id="PTHR44943:SF8">
    <property type="entry name" value="TPR REPEAT-CONTAINING PROTEIN MJ0263"/>
    <property type="match status" value="1"/>
</dbReference>